<evidence type="ECO:0000313" key="5">
    <source>
        <dbReference type="Proteomes" id="UP000271974"/>
    </source>
</evidence>
<accession>A0A3S1CAZ5</accession>
<dbReference type="Proteomes" id="UP000271974">
    <property type="component" value="Unassembled WGS sequence"/>
</dbReference>
<dbReference type="PROSITE" id="PS50835">
    <property type="entry name" value="IG_LIKE"/>
    <property type="match status" value="1"/>
</dbReference>
<evidence type="ECO:0000259" key="2">
    <source>
        <dbReference type="PROSITE" id="PS50835"/>
    </source>
</evidence>
<dbReference type="Gene3D" id="2.60.40.10">
    <property type="entry name" value="Immunoglobulins"/>
    <property type="match status" value="3"/>
</dbReference>
<evidence type="ECO:0000313" key="4">
    <source>
        <dbReference type="EMBL" id="RUS87823.1"/>
    </source>
</evidence>
<feature type="domain" description="Fibronectin type-III" evidence="3">
    <location>
        <begin position="222"/>
        <end position="327"/>
    </location>
</feature>
<dbReference type="InterPro" id="IPR013783">
    <property type="entry name" value="Ig-like_fold"/>
</dbReference>
<dbReference type="SUPFAM" id="SSF48726">
    <property type="entry name" value="Immunoglobulin"/>
    <property type="match status" value="1"/>
</dbReference>
<comment type="caution">
    <text evidence="4">The sequence shown here is derived from an EMBL/GenBank/DDBJ whole genome shotgun (WGS) entry which is preliminary data.</text>
</comment>
<protein>
    <recommendedName>
        <fullName evidence="6">Fibronectin type-III domain-containing protein</fullName>
    </recommendedName>
</protein>
<keyword evidence="5" id="KW-1185">Reference proteome</keyword>
<evidence type="ECO:0008006" key="6">
    <source>
        <dbReference type="Google" id="ProtNLM"/>
    </source>
</evidence>
<feature type="non-terminal residue" evidence="4">
    <location>
        <position position="575"/>
    </location>
</feature>
<dbReference type="OrthoDB" id="6147633at2759"/>
<feature type="signal peptide" evidence="1">
    <location>
        <begin position="1"/>
        <end position="23"/>
    </location>
</feature>
<sequence>MYMYIHTRIIALLVLVPTAVVHSFVEYGVVTPFDPFLFVGEPLRLFCNITNPAVLEDSSNLLFQKGDERRASQILTTRAIRLTVPEVRLSDDGAYVCLLQTLDGKVKVVGHQMVKVDIAPREVVNVKCRVYNWETMTCTWDVGVHYNHPKHVNVSVFWVATDVQQDCPQLTRSSCHWDQDHYIHGLHYNILIVVSYSVKGRVKEEASKMIKINSDEVVEPAPVEKLTAIPRNSTCIALVWQTPRVYKRAMKFIQHIKSAYGNWSKIELAHSPHTYEHNSSYESIVCGLDPDTLYDFRVAVLPVSQHNAQPVGFQSQWRSISARTEEDVPSAAPITCPGCYFDMENTQQNSITFRSVRVMWKDIPKALCHGKLTHYRISFVSLNSDYNSSIIHQVTERITHSASAVLNLPSKHEDYNVYIVGATIKGESLEGSYILIPSVEKKPQPPKRFLVKRNPGEIGSTRLFLSWTALVGQEMSSSSGNNHRHVRSEMVPAIEDLYIVWCQGSRISWQCQSEIEWVKLSPDQVTYELVTSMSQLDPYDLLIGISIQEKRGEAVISSGVHWSTCIFTRNQTPET</sequence>
<reference evidence="4 5" key="1">
    <citation type="submission" date="2019-01" db="EMBL/GenBank/DDBJ databases">
        <title>A draft genome assembly of the solar-powered sea slug Elysia chlorotica.</title>
        <authorList>
            <person name="Cai H."/>
            <person name="Li Q."/>
            <person name="Fang X."/>
            <person name="Li J."/>
            <person name="Curtis N.E."/>
            <person name="Altenburger A."/>
            <person name="Shibata T."/>
            <person name="Feng M."/>
            <person name="Maeda T."/>
            <person name="Schwartz J.A."/>
            <person name="Shigenobu S."/>
            <person name="Lundholm N."/>
            <person name="Nishiyama T."/>
            <person name="Yang H."/>
            <person name="Hasebe M."/>
            <person name="Li S."/>
            <person name="Pierce S.K."/>
            <person name="Wang J."/>
        </authorList>
    </citation>
    <scope>NUCLEOTIDE SEQUENCE [LARGE SCALE GENOMIC DNA]</scope>
    <source>
        <strain evidence="4">EC2010</strain>
        <tissue evidence="4">Whole organism of an adult</tissue>
    </source>
</reference>
<feature type="chain" id="PRO_5018758344" description="Fibronectin type-III domain-containing protein" evidence="1">
    <location>
        <begin position="24"/>
        <end position="575"/>
    </location>
</feature>
<organism evidence="4 5">
    <name type="scientific">Elysia chlorotica</name>
    <name type="common">Eastern emerald elysia</name>
    <name type="synonym">Sea slug</name>
    <dbReference type="NCBI Taxonomy" id="188477"/>
    <lineage>
        <taxon>Eukaryota</taxon>
        <taxon>Metazoa</taxon>
        <taxon>Spiralia</taxon>
        <taxon>Lophotrochozoa</taxon>
        <taxon>Mollusca</taxon>
        <taxon>Gastropoda</taxon>
        <taxon>Heterobranchia</taxon>
        <taxon>Euthyneura</taxon>
        <taxon>Panpulmonata</taxon>
        <taxon>Sacoglossa</taxon>
        <taxon>Placobranchoidea</taxon>
        <taxon>Plakobranchidae</taxon>
        <taxon>Elysia</taxon>
    </lineage>
</organism>
<dbReference type="InterPro" id="IPR036116">
    <property type="entry name" value="FN3_sf"/>
</dbReference>
<name>A0A3S1CAZ5_ELYCH</name>
<dbReference type="PROSITE" id="PS50853">
    <property type="entry name" value="FN3"/>
    <property type="match status" value="1"/>
</dbReference>
<gene>
    <name evidence="4" type="ORF">EGW08_004422</name>
</gene>
<dbReference type="InterPro" id="IPR036179">
    <property type="entry name" value="Ig-like_dom_sf"/>
</dbReference>
<dbReference type="AlphaFoldDB" id="A0A3S1CAZ5"/>
<dbReference type="SUPFAM" id="SSF49265">
    <property type="entry name" value="Fibronectin type III"/>
    <property type="match status" value="2"/>
</dbReference>
<proteinExistence type="predicted"/>
<dbReference type="CDD" id="cd00063">
    <property type="entry name" value="FN3"/>
    <property type="match status" value="1"/>
</dbReference>
<feature type="domain" description="Ig-like" evidence="2">
    <location>
        <begin position="17"/>
        <end position="107"/>
    </location>
</feature>
<evidence type="ECO:0000259" key="3">
    <source>
        <dbReference type="PROSITE" id="PS50853"/>
    </source>
</evidence>
<dbReference type="InterPro" id="IPR003961">
    <property type="entry name" value="FN3_dom"/>
</dbReference>
<dbReference type="STRING" id="188477.A0A3S1CAZ5"/>
<dbReference type="InterPro" id="IPR007110">
    <property type="entry name" value="Ig-like_dom"/>
</dbReference>
<evidence type="ECO:0000256" key="1">
    <source>
        <dbReference type="SAM" id="SignalP"/>
    </source>
</evidence>
<dbReference type="EMBL" id="RQTK01000100">
    <property type="protein sequence ID" value="RUS87823.1"/>
    <property type="molecule type" value="Genomic_DNA"/>
</dbReference>
<keyword evidence="1" id="KW-0732">Signal</keyword>